<dbReference type="InterPro" id="IPR027396">
    <property type="entry name" value="DsrEFH-like"/>
</dbReference>
<dbReference type="Pfam" id="PF02635">
    <property type="entry name" value="DsrE"/>
    <property type="match status" value="1"/>
</dbReference>
<reference evidence="1 2" key="1">
    <citation type="submission" date="2022-05" db="EMBL/GenBank/DDBJ databases">
        <authorList>
            <person name="Park J.-S."/>
        </authorList>
    </citation>
    <scope>NUCLEOTIDE SEQUENCE [LARGE SCALE GENOMIC DNA]</scope>
    <source>
        <strain evidence="1 2">2012CJ34-2</strain>
    </source>
</reference>
<dbReference type="Proteomes" id="UP001203338">
    <property type="component" value="Unassembled WGS sequence"/>
</dbReference>
<comment type="caution">
    <text evidence="1">The sequence shown here is derived from an EMBL/GenBank/DDBJ whole genome shotgun (WGS) entry which is preliminary data.</text>
</comment>
<sequence length="107" mass="11654">MSNYMLILSCGPSEGRFHRAEEMARMLRNQGHETTLFLVQNATLAARPSPAGKPLQDLTSQGISVLADEFSLKERGILPAQMAHEISPASLDLVVDALAAGHKVLWE</sequence>
<evidence type="ECO:0000313" key="2">
    <source>
        <dbReference type="Proteomes" id="UP001203338"/>
    </source>
</evidence>
<gene>
    <name evidence="1" type="ORF">M3P05_11345</name>
</gene>
<keyword evidence="2" id="KW-1185">Reference proteome</keyword>
<name>A0ABT0PIC7_9GAMM</name>
<dbReference type="SUPFAM" id="SSF75169">
    <property type="entry name" value="DsrEFH-like"/>
    <property type="match status" value="1"/>
</dbReference>
<evidence type="ECO:0000313" key="1">
    <source>
        <dbReference type="EMBL" id="MCL6270517.1"/>
    </source>
</evidence>
<protein>
    <submittedName>
        <fullName evidence="1">DsrE family protein</fullName>
    </submittedName>
</protein>
<dbReference type="Gene3D" id="3.40.1260.10">
    <property type="entry name" value="DsrEFH-like"/>
    <property type="match status" value="1"/>
</dbReference>
<dbReference type="RefSeq" id="WP_249699753.1">
    <property type="nucleotide sequence ID" value="NZ_JAMFLX010000014.1"/>
</dbReference>
<dbReference type="EMBL" id="JAMFLX010000014">
    <property type="protein sequence ID" value="MCL6270517.1"/>
    <property type="molecule type" value="Genomic_DNA"/>
</dbReference>
<accession>A0ABT0PIC7</accession>
<proteinExistence type="predicted"/>
<organism evidence="1 2">
    <name type="scientific">Parendozoicomonas callyspongiae</name>
    <dbReference type="NCBI Taxonomy" id="2942213"/>
    <lineage>
        <taxon>Bacteria</taxon>
        <taxon>Pseudomonadati</taxon>
        <taxon>Pseudomonadota</taxon>
        <taxon>Gammaproteobacteria</taxon>
        <taxon>Oceanospirillales</taxon>
        <taxon>Endozoicomonadaceae</taxon>
        <taxon>Parendozoicomonas</taxon>
    </lineage>
</organism>
<dbReference type="InterPro" id="IPR003787">
    <property type="entry name" value="Sulphur_relay_DsrE/F-like"/>
</dbReference>